<evidence type="ECO:0000313" key="3">
    <source>
        <dbReference type="Proteomes" id="UP000093757"/>
    </source>
</evidence>
<comment type="caution">
    <text evidence="2">The sequence shown here is derived from an EMBL/GenBank/DDBJ whole genome shotgun (WGS) entry which is preliminary data.</text>
</comment>
<dbReference type="RefSeq" id="WP_065136056.1">
    <property type="nucleotide sequence ID" value="NZ_JANFXG010000004.1"/>
</dbReference>
<keyword evidence="1" id="KW-0812">Transmembrane</keyword>
<proteinExistence type="predicted"/>
<keyword evidence="1" id="KW-1133">Transmembrane helix</keyword>
<evidence type="ECO:0000313" key="2">
    <source>
        <dbReference type="EMBL" id="OBR99553.1"/>
    </source>
</evidence>
<dbReference type="EMBL" id="MAEM01000439">
    <property type="protein sequence ID" value="OBR99553.1"/>
    <property type="molecule type" value="Genomic_DNA"/>
</dbReference>
<gene>
    <name evidence="2" type="ORF">A9W98_29650</name>
</gene>
<keyword evidence="1" id="KW-0472">Membrane</keyword>
<feature type="transmembrane region" description="Helical" evidence="1">
    <location>
        <begin position="54"/>
        <end position="78"/>
    </location>
</feature>
<dbReference type="OrthoDB" id="4753656at2"/>
<sequence length="81" mass="8765">MTTAIGTYNPIEKYVAYEHDDFISAVASINAIGGRGDTDSVESKPRWRLTEQEIVRAATTMILVFLTVLMALSAGAILTMG</sequence>
<dbReference type="Proteomes" id="UP000093757">
    <property type="component" value="Unassembled WGS sequence"/>
</dbReference>
<dbReference type="AlphaFoldDB" id="A0A1A6BBD8"/>
<organism evidence="2 3">
    <name type="scientific">Mycobacterium gordonae</name>
    <dbReference type="NCBI Taxonomy" id="1778"/>
    <lineage>
        <taxon>Bacteria</taxon>
        <taxon>Bacillati</taxon>
        <taxon>Actinomycetota</taxon>
        <taxon>Actinomycetes</taxon>
        <taxon>Mycobacteriales</taxon>
        <taxon>Mycobacteriaceae</taxon>
        <taxon>Mycobacterium</taxon>
    </lineage>
</organism>
<evidence type="ECO:0000256" key="1">
    <source>
        <dbReference type="SAM" id="Phobius"/>
    </source>
</evidence>
<name>A0A1A6BBD8_MYCGO</name>
<accession>A0A1A6BBD8</accession>
<protein>
    <submittedName>
        <fullName evidence="2">Uncharacterized protein</fullName>
    </submittedName>
</protein>
<reference evidence="2 3" key="1">
    <citation type="submission" date="2016-06" db="EMBL/GenBank/DDBJ databases">
        <authorList>
            <person name="Kjaerup R.B."/>
            <person name="Dalgaard T.S."/>
            <person name="Juul-Madsen H.R."/>
        </authorList>
    </citation>
    <scope>NUCLEOTIDE SEQUENCE [LARGE SCALE GENOMIC DNA]</scope>
    <source>
        <strain evidence="2 3">1245752.6</strain>
    </source>
</reference>